<comment type="cofactor">
    <cofactor evidence="1">
        <name>Fe(2+)</name>
        <dbReference type="ChEBI" id="CHEBI:29033"/>
    </cofactor>
</comment>
<dbReference type="PANTHER" id="PTHR13096:SF8">
    <property type="entry name" value="RIBOSOMAL OXYGENASE 1"/>
    <property type="match status" value="1"/>
</dbReference>
<reference evidence="6" key="1">
    <citation type="journal article" date="2019" name="Int. J. Syst. Evol. Microbiol.">
        <title>The Global Catalogue of Microorganisms (GCM) 10K type strain sequencing project: providing services to taxonomists for standard genome sequencing and annotation.</title>
        <authorList>
            <consortium name="The Broad Institute Genomics Platform"/>
            <consortium name="The Broad Institute Genome Sequencing Center for Infectious Disease"/>
            <person name="Wu L."/>
            <person name="Ma J."/>
        </authorList>
    </citation>
    <scope>NUCLEOTIDE SEQUENCE [LARGE SCALE GENOMIC DNA]</scope>
    <source>
        <strain evidence="6">LMG 29894</strain>
    </source>
</reference>
<dbReference type="RefSeq" id="WP_378168527.1">
    <property type="nucleotide sequence ID" value="NZ_JBHSBU010000002.1"/>
</dbReference>
<evidence type="ECO:0000313" key="5">
    <source>
        <dbReference type="EMBL" id="MFC4161894.1"/>
    </source>
</evidence>
<sequence>MDRPFPFFLAPISASTFLNEYLDRNRLLIKRHDPHFFDQLIGMGEIDRLVTAVRIPATNFNLARDNDPLPQSLYCSGGGFVDKARMLAQHEDGATIILRSIEQWSPPLNRLRIMAEQFFGFESQINAYLTPPSEKSTPPHWDTHDLVVLQIAGRKRWRLFEGRRSLPLGEERFRIGVDYVSPDYEEVVLEAGDTLYLPRGVIHEPVADTYSIHLSIGIHPLRWYDVCQLALRLLAEQEGSPLRRSIPLTPGTELDAMPAELLQPITPALMAQALDLLHQSLASTHATDLSGRLADFAARQ</sequence>
<keyword evidence="2" id="KW-0479">Metal-binding</keyword>
<keyword evidence="3" id="KW-0408">Iron</keyword>
<keyword evidence="5" id="KW-0560">Oxidoreductase</keyword>
<dbReference type="InterPro" id="IPR039994">
    <property type="entry name" value="NO66-like"/>
</dbReference>
<protein>
    <submittedName>
        <fullName evidence="5">Cupin domain-containing protein</fullName>
        <ecNumber evidence="5">1.14.11.47</ecNumber>
    </submittedName>
</protein>
<dbReference type="Proteomes" id="UP001595791">
    <property type="component" value="Unassembled WGS sequence"/>
</dbReference>
<dbReference type="SUPFAM" id="SSF51197">
    <property type="entry name" value="Clavaminate synthase-like"/>
    <property type="match status" value="1"/>
</dbReference>
<dbReference type="Pfam" id="PF08007">
    <property type="entry name" value="JmjC_2"/>
    <property type="match status" value="1"/>
</dbReference>
<evidence type="ECO:0000259" key="4">
    <source>
        <dbReference type="PROSITE" id="PS51184"/>
    </source>
</evidence>
<dbReference type="PANTHER" id="PTHR13096">
    <property type="entry name" value="MINA53 MYC INDUCED NUCLEAR ANTIGEN"/>
    <property type="match status" value="1"/>
</dbReference>
<evidence type="ECO:0000256" key="3">
    <source>
        <dbReference type="ARBA" id="ARBA00023004"/>
    </source>
</evidence>
<feature type="domain" description="JmjC" evidence="4">
    <location>
        <begin position="103"/>
        <end position="235"/>
    </location>
</feature>
<gene>
    <name evidence="5" type="ORF">ACFOW7_21375</name>
</gene>
<evidence type="ECO:0000256" key="2">
    <source>
        <dbReference type="ARBA" id="ARBA00022723"/>
    </source>
</evidence>
<name>A0ABV8MX21_9NEIS</name>
<evidence type="ECO:0000313" key="6">
    <source>
        <dbReference type="Proteomes" id="UP001595791"/>
    </source>
</evidence>
<dbReference type="EMBL" id="JBHSBU010000002">
    <property type="protein sequence ID" value="MFC4161894.1"/>
    <property type="molecule type" value="Genomic_DNA"/>
</dbReference>
<proteinExistence type="predicted"/>
<evidence type="ECO:0000256" key="1">
    <source>
        <dbReference type="ARBA" id="ARBA00001954"/>
    </source>
</evidence>
<dbReference type="InterPro" id="IPR003347">
    <property type="entry name" value="JmjC_dom"/>
</dbReference>
<keyword evidence="6" id="KW-1185">Reference proteome</keyword>
<dbReference type="PROSITE" id="PS51184">
    <property type="entry name" value="JMJC"/>
    <property type="match status" value="1"/>
</dbReference>
<dbReference type="Gene3D" id="2.60.120.650">
    <property type="entry name" value="Cupin"/>
    <property type="match status" value="1"/>
</dbReference>
<accession>A0ABV8MX21</accession>
<dbReference type="GO" id="GO:0016491">
    <property type="term" value="F:oxidoreductase activity"/>
    <property type="evidence" value="ECO:0007669"/>
    <property type="project" value="UniProtKB-KW"/>
</dbReference>
<organism evidence="5 6">
    <name type="scientific">Chitinimonas lacunae</name>
    <dbReference type="NCBI Taxonomy" id="1963018"/>
    <lineage>
        <taxon>Bacteria</taxon>
        <taxon>Pseudomonadati</taxon>
        <taxon>Pseudomonadota</taxon>
        <taxon>Betaproteobacteria</taxon>
        <taxon>Neisseriales</taxon>
        <taxon>Chitinibacteraceae</taxon>
        <taxon>Chitinimonas</taxon>
    </lineage>
</organism>
<comment type="caution">
    <text evidence="5">The sequence shown here is derived from an EMBL/GenBank/DDBJ whole genome shotgun (WGS) entry which is preliminary data.</text>
</comment>
<dbReference type="EC" id="1.14.11.47" evidence="5"/>